<evidence type="ECO:0000256" key="3">
    <source>
        <dbReference type="ARBA" id="ARBA00022692"/>
    </source>
</evidence>
<dbReference type="InterPro" id="IPR050448">
    <property type="entry name" value="OpgB/LTA_synthase_biosynth"/>
</dbReference>
<evidence type="ECO:0000256" key="2">
    <source>
        <dbReference type="ARBA" id="ARBA00022475"/>
    </source>
</evidence>
<feature type="transmembrane region" description="Helical" evidence="6">
    <location>
        <begin position="171"/>
        <end position="194"/>
    </location>
</feature>
<keyword evidence="2" id="KW-1003">Cell membrane</keyword>
<organism evidence="8 9">
    <name type="scientific">Xenorhabdus bovienii str. oregonense</name>
    <dbReference type="NCBI Taxonomy" id="1398202"/>
    <lineage>
        <taxon>Bacteria</taxon>
        <taxon>Pseudomonadati</taxon>
        <taxon>Pseudomonadota</taxon>
        <taxon>Gammaproteobacteria</taxon>
        <taxon>Enterobacterales</taxon>
        <taxon>Morganellaceae</taxon>
        <taxon>Xenorhabdus</taxon>
    </lineage>
</organism>
<dbReference type="InterPro" id="IPR000917">
    <property type="entry name" value="Sulfatase_N"/>
</dbReference>
<feature type="transmembrane region" description="Helical" evidence="6">
    <location>
        <begin position="65"/>
        <end position="84"/>
    </location>
</feature>
<evidence type="ECO:0000256" key="4">
    <source>
        <dbReference type="ARBA" id="ARBA00022989"/>
    </source>
</evidence>
<dbReference type="GO" id="GO:0005886">
    <property type="term" value="C:plasma membrane"/>
    <property type="evidence" value="ECO:0007669"/>
    <property type="project" value="UniProtKB-SubCell"/>
</dbReference>
<evidence type="ECO:0000313" key="9">
    <source>
        <dbReference type="Proteomes" id="UP000028483"/>
    </source>
</evidence>
<evidence type="ECO:0000259" key="7">
    <source>
        <dbReference type="Pfam" id="PF00884"/>
    </source>
</evidence>
<feature type="domain" description="Sulfatase N-terminal" evidence="7">
    <location>
        <begin position="250"/>
        <end position="489"/>
    </location>
</feature>
<dbReference type="EMBL" id="CBSX010000171">
    <property type="protein sequence ID" value="CDH07033.1"/>
    <property type="molecule type" value="Genomic_DNA"/>
</dbReference>
<sequence length="585" mass="65767">MVLTKMVPYFMHGISGNHVIFIGRCKTELNYGTEWRMKKKIISGIYLGVLLIASWIIVFEKSSDIYPALVSVGVFGVIFGLAFLVSARWLFSAAFTGTVFIIIKFINQIKVHYYKEHLMFSDLNVMLDPSNQETLRHYWLAGVAMAAMLIWLIFNMVLSWRKAGSARGIKWRVASVALVAAGVCVVNLTTNAYYATWQGELPKGRGTMTNMMMSAKDTEYQPPQFGESADYFLQQAKSVTLPEPQSDVKPDVVLLLQESTVNPHIYQLPANVQLPDLYMFQRDAGVSAQSPLRVQTFGGGTWLSEFSVLTGLNTDDFGSRKNAVFYFVVDHLQNSLFRAMKDNGYYTVVLTPFNKSAYHAGHAYKTMGVDRIIQPQELGYPASLEENLWTIPTQDMLSYVKTILAKETDKPIFIFSLTMYEHGPYDEGHSDDYGLTDKLEGSSAVGKFSHYMEKIKASDPAIKDFSEFVATRDKPTLFLYFGDHQPSIHFGQYDSPLADPAHITQFTMRDNLAQGTAITTGKLTDISFLGGMILERARLTAPPFYQANMTMRHLCDGALNDCQDKALVDSYKHYIYQQLSSAGKE</sequence>
<gene>
    <name evidence="8" type="ORF">XBO1_2520004</name>
</gene>
<comment type="caution">
    <text evidence="8">The sequence shown here is derived from an EMBL/GenBank/DDBJ whole genome shotgun (WGS) entry which is preliminary data.</text>
</comment>
<evidence type="ECO:0000256" key="5">
    <source>
        <dbReference type="ARBA" id="ARBA00023136"/>
    </source>
</evidence>
<dbReference type="PANTHER" id="PTHR47371:SF3">
    <property type="entry name" value="PHOSPHOGLYCEROL TRANSFERASE I"/>
    <property type="match status" value="1"/>
</dbReference>
<evidence type="ECO:0000313" key="8">
    <source>
        <dbReference type="EMBL" id="CDH07033.1"/>
    </source>
</evidence>
<dbReference type="CDD" id="cd16015">
    <property type="entry name" value="LTA_synthase"/>
    <property type="match status" value="1"/>
</dbReference>
<feature type="transmembrane region" description="Helical" evidence="6">
    <location>
        <begin position="89"/>
        <end position="109"/>
    </location>
</feature>
<accession>A0A077P8T9</accession>
<dbReference type="Gene3D" id="3.40.720.10">
    <property type="entry name" value="Alkaline Phosphatase, subunit A"/>
    <property type="match status" value="1"/>
</dbReference>
<dbReference type="InterPro" id="IPR017850">
    <property type="entry name" value="Alkaline_phosphatase_core_sf"/>
</dbReference>
<reference evidence="8" key="1">
    <citation type="submission" date="2013-07" db="EMBL/GenBank/DDBJ databases">
        <title>Sub-species coevolution in mutualistic symbiosis.</title>
        <authorList>
            <person name="Murfin K."/>
            <person name="Klassen J."/>
            <person name="Lee M."/>
            <person name="Forst S."/>
            <person name="Stock P."/>
            <person name="Goodrich-Blair H."/>
        </authorList>
    </citation>
    <scope>NUCLEOTIDE SEQUENCE [LARGE SCALE GENOMIC DNA]</scope>
    <source>
        <strain evidence="8">Oregonense</strain>
    </source>
</reference>
<evidence type="ECO:0000256" key="1">
    <source>
        <dbReference type="ARBA" id="ARBA00004651"/>
    </source>
</evidence>
<keyword evidence="4 6" id="KW-1133">Transmembrane helix</keyword>
<dbReference type="HOGENOM" id="CLU_036702_0_0_6"/>
<keyword evidence="5 6" id="KW-0472">Membrane</keyword>
<dbReference type="PANTHER" id="PTHR47371">
    <property type="entry name" value="LIPOTEICHOIC ACID SYNTHASE"/>
    <property type="match status" value="1"/>
</dbReference>
<protein>
    <recommendedName>
        <fullName evidence="7">Sulfatase N-terminal domain-containing protein</fullName>
    </recommendedName>
</protein>
<proteinExistence type="predicted"/>
<dbReference type="SUPFAM" id="SSF53649">
    <property type="entry name" value="Alkaline phosphatase-like"/>
    <property type="match status" value="1"/>
</dbReference>
<dbReference type="Proteomes" id="UP000028483">
    <property type="component" value="Unassembled WGS sequence"/>
</dbReference>
<evidence type="ECO:0000256" key="6">
    <source>
        <dbReference type="SAM" id="Phobius"/>
    </source>
</evidence>
<feature type="transmembrane region" description="Helical" evidence="6">
    <location>
        <begin position="138"/>
        <end position="159"/>
    </location>
</feature>
<dbReference type="AlphaFoldDB" id="A0A077P8T9"/>
<feature type="transmembrane region" description="Helical" evidence="6">
    <location>
        <begin position="41"/>
        <end position="59"/>
    </location>
</feature>
<keyword evidence="3 6" id="KW-0812">Transmembrane</keyword>
<comment type="subcellular location">
    <subcellularLocation>
        <location evidence="1">Cell membrane</location>
        <topology evidence="1">Multi-pass membrane protein</topology>
    </subcellularLocation>
</comment>
<name>A0A077P8T9_XENBV</name>
<dbReference type="Pfam" id="PF00884">
    <property type="entry name" value="Sulfatase"/>
    <property type="match status" value="1"/>
</dbReference>